<protein>
    <submittedName>
        <fullName evidence="1">Uncharacterized protein</fullName>
    </submittedName>
</protein>
<proteinExistence type="predicted"/>
<dbReference type="EMBL" id="GBXM01002662">
    <property type="protein sequence ID" value="JAI05916.1"/>
    <property type="molecule type" value="Transcribed_RNA"/>
</dbReference>
<evidence type="ECO:0000313" key="1">
    <source>
        <dbReference type="EMBL" id="JAI05916.1"/>
    </source>
</evidence>
<reference evidence="1" key="1">
    <citation type="submission" date="2014-11" db="EMBL/GenBank/DDBJ databases">
        <authorList>
            <person name="Amaro Gonzalez C."/>
        </authorList>
    </citation>
    <scope>NUCLEOTIDE SEQUENCE</scope>
</reference>
<sequence>MSKMKLKKGLEMYENWVYFILCYKSYQPVGKFEIYYLRDYWMNLE</sequence>
<reference evidence="1" key="2">
    <citation type="journal article" date="2015" name="Fish Shellfish Immunol.">
        <title>Early steps in the European eel (Anguilla anguilla)-Vibrio vulnificus interaction in the gills: Role of the RtxA13 toxin.</title>
        <authorList>
            <person name="Callol A."/>
            <person name="Pajuelo D."/>
            <person name="Ebbesson L."/>
            <person name="Teles M."/>
            <person name="MacKenzie S."/>
            <person name="Amaro C."/>
        </authorList>
    </citation>
    <scope>NUCLEOTIDE SEQUENCE</scope>
</reference>
<organism evidence="1">
    <name type="scientific">Anguilla anguilla</name>
    <name type="common">European freshwater eel</name>
    <name type="synonym">Muraena anguilla</name>
    <dbReference type="NCBI Taxonomy" id="7936"/>
    <lineage>
        <taxon>Eukaryota</taxon>
        <taxon>Metazoa</taxon>
        <taxon>Chordata</taxon>
        <taxon>Craniata</taxon>
        <taxon>Vertebrata</taxon>
        <taxon>Euteleostomi</taxon>
        <taxon>Actinopterygii</taxon>
        <taxon>Neopterygii</taxon>
        <taxon>Teleostei</taxon>
        <taxon>Anguilliformes</taxon>
        <taxon>Anguillidae</taxon>
        <taxon>Anguilla</taxon>
    </lineage>
</organism>
<name>A0A0E9XVM9_ANGAN</name>
<accession>A0A0E9XVM9</accession>
<dbReference type="AlphaFoldDB" id="A0A0E9XVM9"/>